<evidence type="ECO:0000313" key="8">
    <source>
        <dbReference type="EMBL" id="PCF93419.1"/>
    </source>
</evidence>
<feature type="compositionally biased region" description="Low complexity" evidence="6">
    <location>
        <begin position="107"/>
        <end position="120"/>
    </location>
</feature>
<dbReference type="GO" id="GO:0005737">
    <property type="term" value="C:cytoplasm"/>
    <property type="evidence" value="ECO:0007669"/>
    <property type="project" value="TreeGrafter"/>
</dbReference>
<dbReference type="Proteomes" id="UP000218677">
    <property type="component" value="Unassembled WGS sequence"/>
</dbReference>
<dbReference type="OrthoDB" id="9805770at2"/>
<dbReference type="PROSITE" id="PS50968">
    <property type="entry name" value="BIOTINYL_LIPOYL"/>
    <property type="match status" value="2"/>
</dbReference>
<feature type="domain" description="Lipoyl-binding" evidence="7">
    <location>
        <begin position="122"/>
        <end position="196"/>
    </location>
</feature>
<evidence type="ECO:0000256" key="4">
    <source>
        <dbReference type="ARBA" id="ARBA00022823"/>
    </source>
</evidence>
<dbReference type="GO" id="GO:0016407">
    <property type="term" value="F:acetyltransferase activity"/>
    <property type="evidence" value="ECO:0007669"/>
    <property type="project" value="TreeGrafter"/>
</dbReference>
<dbReference type="PANTHER" id="PTHR43178">
    <property type="entry name" value="DIHYDROLIPOAMIDE ACETYLTRANSFERASE COMPONENT OF PYRUVATE DEHYDROGENASE COMPLEX"/>
    <property type="match status" value="1"/>
</dbReference>
<feature type="region of interest" description="Disordered" evidence="6">
    <location>
        <begin position="199"/>
        <end position="221"/>
    </location>
</feature>
<keyword evidence="3 8" id="KW-0808">Transferase</keyword>
<feature type="domain" description="Lipoyl-binding" evidence="7">
    <location>
        <begin position="3"/>
        <end position="77"/>
    </location>
</feature>
<evidence type="ECO:0000256" key="1">
    <source>
        <dbReference type="ARBA" id="ARBA00001938"/>
    </source>
</evidence>
<dbReference type="GO" id="GO:0006086">
    <property type="term" value="P:pyruvate decarboxylation to acetyl-CoA"/>
    <property type="evidence" value="ECO:0007669"/>
    <property type="project" value="TreeGrafter"/>
</dbReference>
<evidence type="ECO:0000313" key="9">
    <source>
        <dbReference type="Proteomes" id="UP000218677"/>
    </source>
</evidence>
<dbReference type="InterPro" id="IPR000089">
    <property type="entry name" value="Biotin_lipoyl"/>
</dbReference>
<dbReference type="GO" id="GO:0031405">
    <property type="term" value="F:lipoic acid binding"/>
    <property type="evidence" value="ECO:0007669"/>
    <property type="project" value="TreeGrafter"/>
</dbReference>
<dbReference type="Gene3D" id="2.40.50.100">
    <property type="match status" value="2"/>
</dbReference>
<evidence type="ECO:0000259" key="7">
    <source>
        <dbReference type="PROSITE" id="PS50968"/>
    </source>
</evidence>
<keyword evidence="8" id="KW-0670">Pyruvate</keyword>
<dbReference type="AlphaFoldDB" id="A0A2A4HGJ9"/>
<protein>
    <submittedName>
        <fullName evidence="8">Pyruvate dehydrogenase complex dihydrolipoyllysine-residue acetyltransferase</fullName>
    </submittedName>
</protein>
<sequence>MSSEIIKVPDIGGDTDVEIIEIAVSEGDVIEAEDTLITLESDKASMDVPTPKGGKVLKVLVKEGDTVSEGDDIVELEVDGESGGDETSDSQANDTPAKEDKPKEASKAPAPAANKASGGKQTVDIKVPDLGGSDSVEIIEVAVSAGDEVNAEDTLITLESDKASMDVPSPHGGKIVALTVKEGDTVSEGDVIGQMEIAGGGDAAEEAAPAQEAQSTPTSEP</sequence>
<dbReference type="InterPro" id="IPR050743">
    <property type="entry name" value="2-oxoacid_DH_E2_comp"/>
</dbReference>
<reference evidence="9" key="1">
    <citation type="submission" date="2017-09" db="EMBL/GenBank/DDBJ databases">
        <authorList>
            <person name="Cho G.-S."/>
            <person name="Oguntoyinbo F.A."/>
            <person name="Cnockaert M."/>
            <person name="Kabisch J."/>
            <person name="Neve H."/>
            <person name="Bockelmann W."/>
            <person name="Wenning M."/>
            <person name="Franz C.M."/>
            <person name="Vandamme P."/>
        </authorList>
    </citation>
    <scope>NUCLEOTIDE SEQUENCE [LARGE SCALE GENOMIC DNA]</scope>
    <source>
        <strain evidence="9">MBT G8648</strain>
    </source>
</reference>
<dbReference type="SUPFAM" id="SSF51230">
    <property type="entry name" value="Single hybrid motif"/>
    <property type="match status" value="2"/>
</dbReference>
<proteinExistence type="predicted"/>
<evidence type="ECO:0000256" key="3">
    <source>
        <dbReference type="ARBA" id="ARBA00022679"/>
    </source>
</evidence>
<dbReference type="PROSITE" id="PS00189">
    <property type="entry name" value="LIPOYL"/>
    <property type="match status" value="2"/>
</dbReference>
<accession>A0A2A4HGJ9</accession>
<dbReference type="Pfam" id="PF00364">
    <property type="entry name" value="Biotin_lipoyl"/>
    <property type="match status" value="2"/>
</dbReference>
<feature type="non-terminal residue" evidence="8">
    <location>
        <position position="221"/>
    </location>
</feature>
<comment type="cofactor">
    <cofactor evidence="1">
        <name>(R)-lipoate</name>
        <dbReference type="ChEBI" id="CHEBI:83088"/>
    </cofactor>
</comment>
<feature type="region of interest" description="Disordered" evidence="6">
    <location>
        <begin position="68"/>
        <end position="131"/>
    </location>
</feature>
<evidence type="ECO:0000256" key="5">
    <source>
        <dbReference type="ARBA" id="ARBA00023315"/>
    </source>
</evidence>
<dbReference type="PANTHER" id="PTHR43178:SF2">
    <property type="entry name" value="DIHYDROLIPOYLLYSINE-RESIDUE ACETYLTRANSFERASE COMPONENT OF PYRUVATE DEHYDROGENASE COMPLEX"/>
    <property type="match status" value="1"/>
</dbReference>
<dbReference type="InterPro" id="IPR011053">
    <property type="entry name" value="Single_hybrid_motif"/>
</dbReference>
<feature type="compositionally biased region" description="Basic and acidic residues" evidence="6">
    <location>
        <begin position="96"/>
        <end position="106"/>
    </location>
</feature>
<comment type="caution">
    <text evidence="8">The sequence shown here is derived from an EMBL/GenBank/DDBJ whole genome shotgun (WGS) entry which is preliminary data.</text>
</comment>
<dbReference type="RefSeq" id="WP_133066823.1">
    <property type="nucleotide sequence ID" value="NZ_NWUX01000067.1"/>
</dbReference>
<gene>
    <name evidence="8" type="ORF">CPA45_22485</name>
</gene>
<evidence type="ECO:0000256" key="2">
    <source>
        <dbReference type="ARBA" id="ARBA00011484"/>
    </source>
</evidence>
<keyword evidence="9" id="KW-1185">Reference proteome</keyword>
<evidence type="ECO:0000256" key="6">
    <source>
        <dbReference type="SAM" id="MobiDB-lite"/>
    </source>
</evidence>
<dbReference type="EMBL" id="NWUX01000067">
    <property type="protein sequence ID" value="PCF93419.1"/>
    <property type="molecule type" value="Genomic_DNA"/>
</dbReference>
<keyword evidence="5" id="KW-0012">Acyltransferase</keyword>
<dbReference type="InterPro" id="IPR003016">
    <property type="entry name" value="2-oxoA_DH_lipoyl-BS"/>
</dbReference>
<dbReference type="CDD" id="cd06849">
    <property type="entry name" value="lipoyl_domain"/>
    <property type="match status" value="2"/>
</dbReference>
<organism evidence="8 9">
    <name type="scientific">Vreelandella nigrificans</name>
    <dbReference type="NCBI Taxonomy" id="2042704"/>
    <lineage>
        <taxon>Bacteria</taxon>
        <taxon>Pseudomonadati</taxon>
        <taxon>Pseudomonadota</taxon>
        <taxon>Gammaproteobacteria</taxon>
        <taxon>Oceanospirillales</taxon>
        <taxon>Halomonadaceae</taxon>
        <taxon>Vreelandella</taxon>
    </lineage>
</organism>
<comment type="subunit">
    <text evidence="2">Forms a 24-polypeptide structural core with octahedral symmetry.</text>
</comment>
<name>A0A2A4HGJ9_9GAMM</name>
<feature type="compositionally biased region" description="Acidic residues" evidence="6">
    <location>
        <begin position="68"/>
        <end position="88"/>
    </location>
</feature>
<keyword evidence="4" id="KW-0450">Lipoyl</keyword>